<sequence>MNFLKEKIKKYQEKKLLEAKDKLKFYTQNKTKLENQLKSLGQEDSSEIQKKIETNQEFIVIWNKNIESINKQLEKLGA</sequence>
<accession>A0AC60VWU7</accession>
<name>A0AC60VWU7_9ARCH</name>
<protein>
    <submittedName>
        <fullName evidence="1">Uncharacterized protein</fullName>
    </submittedName>
</protein>
<organism evidence="1 2">
    <name type="scientific">Candidatus Nitrosomaritimum aestuariumsis</name>
    <dbReference type="NCBI Taxonomy" id="3342354"/>
    <lineage>
        <taxon>Archaea</taxon>
        <taxon>Nitrososphaerota</taxon>
        <taxon>Nitrososphaeria</taxon>
        <taxon>Nitrosopumilales</taxon>
        <taxon>Nitrosopumilaceae</taxon>
        <taxon>Candidatus Nitrosomaritimum</taxon>
    </lineage>
</organism>
<proteinExistence type="predicted"/>
<evidence type="ECO:0000313" key="2">
    <source>
        <dbReference type="Proteomes" id="UP000559653"/>
    </source>
</evidence>
<reference evidence="1 2" key="1">
    <citation type="journal article" date="2020" name="Appl. Environ. Microbiol.">
        <title>Genomic Characteristics of a Novel Species of Ammonia-Oxidizing Archaea from the Jiulong River Estuary.</title>
        <authorList>
            <person name="Zou D."/>
            <person name="Wan R."/>
            <person name="Han L."/>
            <person name="Xu M.N."/>
            <person name="Liu Y."/>
            <person name="Liu H."/>
            <person name="Kao S.J."/>
            <person name="Li M."/>
        </authorList>
    </citation>
    <scope>NUCLEOTIDE SEQUENCE [LARGE SCALE GENOMIC DNA]</scope>
    <source>
        <strain evidence="1">W1bin1</strain>
    </source>
</reference>
<dbReference type="EMBL" id="JACEMZ010000004">
    <property type="protein sequence ID" value="MBA4451870.1"/>
    <property type="molecule type" value="Genomic_DNA"/>
</dbReference>
<gene>
    <name evidence="1" type="ORF">H2B03_01660</name>
</gene>
<comment type="caution">
    <text evidence="1">The sequence shown here is derived from an EMBL/GenBank/DDBJ whole genome shotgun (WGS) entry which is preliminary data.</text>
</comment>
<dbReference type="Proteomes" id="UP000559653">
    <property type="component" value="Unassembled WGS sequence"/>
</dbReference>
<evidence type="ECO:0000313" key="1">
    <source>
        <dbReference type="EMBL" id="MBA4451870.1"/>
    </source>
</evidence>